<dbReference type="EnsemblMetazoa" id="ISCW004276-RA">
    <property type="protein sequence ID" value="ISCW004276-PA"/>
    <property type="gene ID" value="ISCW004276"/>
</dbReference>
<dbReference type="GO" id="GO:0042381">
    <property type="term" value="P:hemolymph coagulation"/>
    <property type="evidence" value="ECO:0007669"/>
    <property type="project" value="UniProtKB-KW"/>
</dbReference>
<keyword evidence="17" id="KW-1185">Reference proteome</keyword>
<dbReference type="EMBL" id="ABJB010166504">
    <property type="status" value="NOT_ANNOTATED_CDS"/>
    <property type="molecule type" value="Genomic_DNA"/>
</dbReference>
<dbReference type="MEROPS" id="S01.392"/>
<evidence type="ECO:0000256" key="6">
    <source>
        <dbReference type="ARBA" id="ARBA00022801"/>
    </source>
</evidence>
<evidence type="ECO:0000256" key="9">
    <source>
        <dbReference type="ARBA" id="ARBA00022889"/>
    </source>
</evidence>
<evidence type="ECO:0000313" key="17">
    <source>
        <dbReference type="Proteomes" id="UP000001555"/>
    </source>
</evidence>
<evidence type="ECO:0000256" key="7">
    <source>
        <dbReference type="ARBA" id="ARBA00022820"/>
    </source>
</evidence>
<evidence type="ECO:0000256" key="2">
    <source>
        <dbReference type="ARBA" id="ARBA00022659"/>
    </source>
</evidence>
<evidence type="ECO:0000256" key="10">
    <source>
        <dbReference type="ARBA" id="ARBA00023157"/>
    </source>
</evidence>
<dbReference type="EMBL" id="ABJB010144787">
    <property type="status" value="NOT_ANNOTATED_CDS"/>
    <property type="molecule type" value="Genomic_DNA"/>
</dbReference>
<reference evidence="15 17" key="1">
    <citation type="submission" date="2008-03" db="EMBL/GenBank/DDBJ databases">
        <title>Annotation of Ixodes scapularis.</title>
        <authorList>
            <consortium name="Ixodes scapularis Genome Project Consortium"/>
            <person name="Caler E."/>
            <person name="Hannick L.I."/>
            <person name="Bidwell S."/>
            <person name="Joardar V."/>
            <person name="Thiagarajan M."/>
            <person name="Amedeo P."/>
            <person name="Galinsky K.J."/>
            <person name="Schobel S."/>
            <person name="Inman J."/>
            <person name="Hostetler J."/>
            <person name="Miller J."/>
            <person name="Hammond M."/>
            <person name="Megy K."/>
            <person name="Lawson D."/>
            <person name="Kodira C."/>
            <person name="Sutton G."/>
            <person name="Meyer J."/>
            <person name="Hill C.A."/>
            <person name="Birren B."/>
            <person name="Nene V."/>
            <person name="Collins F."/>
            <person name="Alarcon-Chaidez F."/>
            <person name="Wikel S."/>
            <person name="Strausberg R."/>
        </authorList>
    </citation>
    <scope>NUCLEOTIDE SEQUENCE [LARGE SCALE GENOMIC DNA]</scope>
    <source>
        <strain evidence="17">Wikel</strain>
        <strain evidence="15">Wikel colony</strain>
    </source>
</reference>
<dbReference type="FunFam" id="2.40.10.10:FF:000120">
    <property type="entry name" value="Putative serine protease"/>
    <property type="match status" value="1"/>
</dbReference>
<keyword evidence="7" id="KW-0353">Hemolymph clotting</keyword>
<dbReference type="PROSITE" id="PS50240">
    <property type="entry name" value="TRYPSIN_DOM"/>
    <property type="match status" value="1"/>
</dbReference>
<feature type="domain" description="Peptidase S1" evidence="14">
    <location>
        <begin position="28"/>
        <end position="252"/>
    </location>
</feature>
<protein>
    <recommendedName>
        <fullName evidence="13">limulus clotting factor C</fullName>
        <ecNumber evidence="13">3.4.21.84</ecNumber>
    </recommendedName>
</protein>
<evidence type="ECO:0000256" key="3">
    <source>
        <dbReference type="ARBA" id="ARBA00022670"/>
    </source>
</evidence>
<feature type="non-terminal residue" evidence="15">
    <location>
        <position position="1"/>
    </location>
</feature>
<sequence>LFLSSVGFSRELDRSCGRSLTRGPQRYIFGGRQAVEGEFPWMVFAIKHNGHFCGGSIITAYFVLTAAHCLDSFKSKCLHDRSIKSRSLGYHSCVLQVRDFIIHEGYGSHMKNDIALLRLREPFNLKKSRGRIATVCLPIKDVKPSTTITVSGWGRLTEDGRLPNVLRAVDVKVRQNSFCSIDETKFIPRTMFCAGNNEKDTCDRDSGSPAVQRKRGVAFQVGIVSFGGPCGDDHGYYTRVVSYSKWIEYNIHTAHVV</sequence>
<dbReference type="EC" id="3.4.21.84" evidence="13"/>
<dbReference type="HOGENOM" id="CLU_006842_7_0_1"/>
<dbReference type="PaxDb" id="6945-B7PF42"/>
<evidence type="ECO:0000313" key="15">
    <source>
        <dbReference type="EMBL" id="EEC05214.1"/>
    </source>
</evidence>
<dbReference type="EMBL" id="DS699372">
    <property type="protein sequence ID" value="EEC05214.1"/>
    <property type="molecule type" value="Genomic_DNA"/>
</dbReference>
<name>B7PF42_IXOSC</name>
<dbReference type="CDD" id="cd00190">
    <property type="entry name" value="Tryp_SPc"/>
    <property type="match status" value="1"/>
</dbReference>
<evidence type="ECO:0000256" key="13">
    <source>
        <dbReference type="ARBA" id="ARBA00066707"/>
    </source>
</evidence>
<keyword evidence="2" id="KW-0768">Sushi</keyword>
<keyword evidence="3 15" id="KW-0645">Protease</keyword>
<keyword evidence="5" id="KW-0430">Lectin</keyword>
<dbReference type="InterPro" id="IPR001254">
    <property type="entry name" value="Trypsin_dom"/>
</dbReference>
<gene>
    <name evidence="15" type="ORF">IscW_ISCW004276</name>
</gene>
<dbReference type="InterPro" id="IPR018114">
    <property type="entry name" value="TRYPSIN_HIS"/>
</dbReference>
<dbReference type="InterPro" id="IPR001314">
    <property type="entry name" value="Peptidase_S1A"/>
</dbReference>
<dbReference type="VEuPathDB" id="VectorBase:ISCI004276"/>
<proteinExistence type="inferred from homology"/>
<evidence type="ECO:0000256" key="4">
    <source>
        <dbReference type="ARBA" id="ARBA00022729"/>
    </source>
</evidence>
<keyword evidence="1" id="KW-0245">EGF-like domain</keyword>
<dbReference type="PRINTS" id="PR00722">
    <property type="entry name" value="CHYMOTRYPSIN"/>
</dbReference>
<evidence type="ECO:0000256" key="8">
    <source>
        <dbReference type="ARBA" id="ARBA00022825"/>
    </source>
</evidence>
<keyword evidence="4" id="KW-0732">Signal</keyword>
<dbReference type="InterPro" id="IPR051487">
    <property type="entry name" value="Ser/Thr_Proteases_Immune/Dev"/>
</dbReference>
<evidence type="ECO:0000259" key="14">
    <source>
        <dbReference type="PROSITE" id="PS50240"/>
    </source>
</evidence>
<dbReference type="OrthoDB" id="6510574at2759"/>
<dbReference type="Pfam" id="PF00089">
    <property type="entry name" value="Trypsin"/>
    <property type="match status" value="1"/>
</dbReference>
<comment type="similarity">
    <text evidence="11">Belongs to the peptidase S1 family. CLIP subfamily.</text>
</comment>
<dbReference type="InterPro" id="IPR043504">
    <property type="entry name" value="Peptidase_S1_PA_chymotrypsin"/>
</dbReference>
<dbReference type="InterPro" id="IPR009003">
    <property type="entry name" value="Peptidase_S1_PA"/>
</dbReference>
<dbReference type="PANTHER" id="PTHR24256">
    <property type="entry name" value="TRYPTASE-RELATED"/>
    <property type="match status" value="1"/>
</dbReference>
<dbReference type="SMART" id="SM00020">
    <property type="entry name" value="Tryp_SPc"/>
    <property type="match status" value="1"/>
</dbReference>
<keyword evidence="9" id="KW-0130">Cell adhesion</keyword>
<dbReference type="STRING" id="6945.B7PF42"/>
<evidence type="ECO:0000313" key="16">
    <source>
        <dbReference type="EnsemblMetazoa" id="ISCW004276-PA"/>
    </source>
</evidence>
<reference evidence="16" key="2">
    <citation type="submission" date="2020-05" db="UniProtKB">
        <authorList>
            <consortium name="EnsemblMetazoa"/>
        </authorList>
    </citation>
    <scope>IDENTIFICATION</scope>
    <source>
        <strain evidence="16">wikel</strain>
    </source>
</reference>
<accession>B7PF42</accession>
<dbReference type="SUPFAM" id="SSF50494">
    <property type="entry name" value="Trypsin-like serine proteases"/>
    <property type="match status" value="1"/>
</dbReference>
<dbReference type="Gene3D" id="2.40.10.10">
    <property type="entry name" value="Trypsin-like serine proteases"/>
    <property type="match status" value="1"/>
</dbReference>
<comment type="catalytic activity">
    <reaction evidence="12">
        <text>Selective cleavage of 103-Arg-|-Ser-104 and 124-Ile-|-Ile-125 bonds in Limulus clotting factor B to form activated factor B. Cleavage of -Pro-Arg-|-Xaa- bonds in synthetic substrates.</text>
        <dbReference type="EC" id="3.4.21.84"/>
    </reaction>
</comment>
<dbReference type="GO" id="GO:0030246">
    <property type="term" value="F:carbohydrate binding"/>
    <property type="evidence" value="ECO:0007669"/>
    <property type="project" value="UniProtKB-KW"/>
</dbReference>
<dbReference type="AlphaFoldDB" id="B7PF42"/>
<organism>
    <name type="scientific">Ixodes scapularis</name>
    <name type="common">Black-legged tick</name>
    <name type="synonym">Deer tick</name>
    <dbReference type="NCBI Taxonomy" id="6945"/>
    <lineage>
        <taxon>Eukaryota</taxon>
        <taxon>Metazoa</taxon>
        <taxon>Ecdysozoa</taxon>
        <taxon>Arthropoda</taxon>
        <taxon>Chelicerata</taxon>
        <taxon>Arachnida</taxon>
        <taxon>Acari</taxon>
        <taxon>Parasitiformes</taxon>
        <taxon>Ixodida</taxon>
        <taxon>Ixodoidea</taxon>
        <taxon>Ixodidae</taxon>
        <taxon>Ixodinae</taxon>
        <taxon>Ixodes</taxon>
    </lineage>
</organism>
<keyword evidence="8" id="KW-0720">Serine protease</keyword>
<dbReference type="VEuPathDB" id="VectorBase:ISCW004276"/>
<keyword evidence="6 15" id="KW-0378">Hydrolase</keyword>
<evidence type="ECO:0000256" key="11">
    <source>
        <dbReference type="ARBA" id="ARBA00024195"/>
    </source>
</evidence>
<evidence type="ECO:0000256" key="12">
    <source>
        <dbReference type="ARBA" id="ARBA00052079"/>
    </source>
</evidence>
<keyword evidence="10" id="KW-1015">Disulfide bond</keyword>
<dbReference type="VEuPathDB" id="VectorBase:ISCP_028967"/>
<dbReference type="PROSITE" id="PS00134">
    <property type="entry name" value="TRYPSIN_HIS"/>
    <property type="match status" value="1"/>
</dbReference>
<dbReference type="GO" id="GO:0007155">
    <property type="term" value="P:cell adhesion"/>
    <property type="evidence" value="ECO:0007669"/>
    <property type="project" value="UniProtKB-KW"/>
</dbReference>
<evidence type="ECO:0000256" key="1">
    <source>
        <dbReference type="ARBA" id="ARBA00022536"/>
    </source>
</evidence>
<dbReference type="GO" id="GO:0004252">
    <property type="term" value="F:serine-type endopeptidase activity"/>
    <property type="evidence" value="ECO:0000318"/>
    <property type="project" value="GO_Central"/>
</dbReference>
<dbReference type="Proteomes" id="UP000001555">
    <property type="component" value="Unassembled WGS sequence"/>
</dbReference>
<evidence type="ECO:0000256" key="5">
    <source>
        <dbReference type="ARBA" id="ARBA00022734"/>
    </source>
</evidence>
<dbReference type="GO" id="GO:0006508">
    <property type="term" value="P:proteolysis"/>
    <property type="evidence" value="ECO:0007669"/>
    <property type="project" value="UniProtKB-KW"/>
</dbReference>